<name>A0A380HAI7_9STAP</name>
<dbReference type="GO" id="GO:0032259">
    <property type="term" value="P:methylation"/>
    <property type="evidence" value="ECO:0007669"/>
    <property type="project" value="UniProtKB-KW"/>
</dbReference>
<evidence type="ECO:0000313" key="2">
    <source>
        <dbReference type="EMBL" id="SUM74314.1"/>
    </source>
</evidence>
<dbReference type="SUPFAM" id="SSF101386">
    <property type="entry name" value="all-alpha NTP pyrophosphatases"/>
    <property type="match status" value="1"/>
</dbReference>
<gene>
    <name evidence="2" type="primary">mazG</name>
    <name evidence="2" type="ORF">NCTC11807_02533</name>
</gene>
<dbReference type="InterPro" id="IPR004518">
    <property type="entry name" value="MazG-like_dom"/>
</dbReference>
<dbReference type="GO" id="GO:0046052">
    <property type="term" value="P:UTP catabolic process"/>
    <property type="evidence" value="ECO:0007669"/>
    <property type="project" value="TreeGrafter"/>
</dbReference>
<proteinExistence type="predicted"/>
<dbReference type="GO" id="GO:0004427">
    <property type="term" value="F:inorganic diphosphate phosphatase activity"/>
    <property type="evidence" value="ECO:0007669"/>
    <property type="project" value="UniProtKB-EC"/>
</dbReference>
<dbReference type="EMBL" id="UHDZ01000001">
    <property type="protein sequence ID" value="SUM74314.1"/>
    <property type="molecule type" value="Genomic_DNA"/>
</dbReference>
<accession>A0A380HAI7</accession>
<keyword evidence="2" id="KW-0489">Methyltransferase</keyword>
<dbReference type="GO" id="GO:0046081">
    <property type="term" value="P:dUTP catabolic process"/>
    <property type="evidence" value="ECO:0007669"/>
    <property type="project" value="TreeGrafter"/>
</dbReference>
<dbReference type="GO" id="GO:0006950">
    <property type="term" value="P:response to stress"/>
    <property type="evidence" value="ECO:0007669"/>
    <property type="project" value="UniProtKB-ARBA"/>
</dbReference>
<evidence type="ECO:0000259" key="1">
    <source>
        <dbReference type="Pfam" id="PF03819"/>
    </source>
</evidence>
<sequence length="221" mass="26071">MERYLDDFNVKIVTSAHSGGAYVTECPLYEIDHYENEFNNLTSLFIPKVTDNDAFYEDFDFAVQIIDLLVDDEKGCPWDKVQTHKSLKRYLLEETFELFEAIDNEDDWHMIEELGDILLQVLLHTSIGKKEGYMDIKEVIESLNAKMIRRHPHIFSNVQAQSEDDLKDIWSQAKEKEGKKLRVKFEKVFADHFLKLYDETKNKQVDEDTLRHFLQQGENQT</sequence>
<organism evidence="2 3">
    <name type="scientific">Staphylococcus saccharolyticus</name>
    <dbReference type="NCBI Taxonomy" id="33028"/>
    <lineage>
        <taxon>Bacteria</taxon>
        <taxon>Bacillati</taxon>
        <taxon>Bacillota</taxon>
        <taxon>Bacilli</taxon>
        <taxon>Bacillales</taxon>
        <taxon>Staphylococcaceae</taxon>
        <taxon>Staphylococcus</taxon>
    </lineage>
</organism>
<dbReference type="GO" id="GO:0008168">
    <property type="term" value="F:methyltransferase activity"/>
    <property type="evidence" value="ECO:0007669"/>
    <property type="project" value="UniProtKB-KW"/>
</dbReference>
<dbReference type="CDD" id="cd11528">
    <property type="entry name" value="NTP-PPase_MazG_Nterm"/>
    <property type="match status" value="1"/>
</dbReference>
<dbReference type="FunFam" id="1.10.287.1080:FF:000001">
    <property type="entry name" value="Nucleoside triphosphate pyrophosphohydrolase"/>
    <property type="match status" value="1"/>
</dbReference>
<dbReference type="Proteomes" id="UP000255425">
    <property type="component" value="Unassembled WGS sequence"/>
</dbReference>
<dbReference type="GO" id="GO:0006203">
    <property type="term" value="P:dGTP catabolic process"/>
    <property type="evidence" value="ECO:0007669"/>
    <property type="project" value="TreeGrafter"/>
</dbReference>
<dbReference type="PANTHER" id="PTHR30522">
    <property type="entry name" value="NUCLEOSIDE TRIPHOSPHATE PYROPHOSPHOHYDROLASE"/>
    <property type="match status" value="1"/>
</dbReference>
<dbReference type="PANTHER" id="PTHR30522:SF0">
    <property type="entry name" value="NUCLEOSIDE TRIPHOSPHATE PYROPHOSPHOHYDROLASE"/>
    <property type="match status" value="1"/>
</dbReference>
<dbReference type="InterPro" id="IPR011551">
    <property type="entry name" value="NTP_PyrPHydrolase_MazG"/>
</dbReference>
<keyword evidence="3" id="KW-1185">Reference proteome</keyword>
<dbReference type="Gene3D" id="1.10.287.1080">
    <property type="entry name" value="MazG-like"/>
    <property type="match status" value="1"/>
</dbReference>
<protein>
    <submittedName>
        <fullName evidence="2">Tetrapyrrole methylase</fullName>
        <ecNumber evidence="2">3.6.1.1</ecNumber>
    </submittedName>
</protein>
<dbReference type="EC" id="3.6.1.1" evidence="2"/>
<keyword evidence="2" id="KW-0808">Transferase</keyword>
<dbReference type="InterPro" id="IPR048015">
    <property type="entry name" value="NTP-PPase_MazG-like_N"/>
</dbReference>
<dbReference type="GO" id="GO:0046061">
    <property type="term" value="P:dATP catabolic process"/>
    <property type="evidence" value="ECO:0007669"/>
    <property type="project" value="TreeGrafter"/>
</dbReference>
<keyword evidence="2" id="KW-0378">Hydrolase</keyword>
<feature type="domain" description="NTP pyrophosphohydrolase MazG-like" evidence="1">
    <location>
        <begin position="82"/>
        <end position="155"/>
    </location>
</feature>
<dbReference type="AlphaFoldDB" id="A0A380HAI7"/>
<dbReference type="GO" id="GO:0046047">
    <property type="term" value="P:TTP catabolic process"/>
    <property type="evidence" value="ECO:0007669"/>
    <property type="project" value="TreeGrafter"/>
</dbReference>
<evidence type="ECO:0000313" key="3">
    <source>
        <dbReference type="Proteomes" id="UP000255425"/>
    </source>
</evidence>
<dbReference type="GO" id="GO:0046076">
    <property type="term" value="P:dTTP catabolic process"/>
    <property type="evidence" value="ECO:0007669"/>
    <property type="project" value="TreeGrafter"/>
</dbReference>
<reference evidence="2 3" key="1">
    <citation type="submission" date="2018-06" db="EMBL/GenBank/DDBJ databases">
        <authorList>
            <consortium name="Pathogen Informatics"/>
            <person name="Doyle S."/>
        </authorList>
    </citation>
    <scope>NUCLEOTIDE SEQUENCE [LARGE SCALE GENOMIC DNA]</scope>
    <source>
        <strain evidence="2 3">NCTC11807</strain>
    </source>
</reference>
<dbReference type="Pfam" id="PF03819">
    <property type="entry name" value="MazG"/>
    <property type="match status" value="1"/>
</dbReference>
<dbReference type="GO" id="GO:0047429">
    <property type="term" value="F:nucleoside triphosphate diphosphatase activity"/>
    <property type="evidence" value="ECO:0007669"/>
    <property type="project" value="TreeGrafter"/>
</dbReference>